<evidence type="ECO:0000313" key="1">
    <source>
        <dbReference type="EMBL" id="CAB4121928.1"/>
    </source>
</evidence>
<name>A0A6J5KIH8_9CAUD</name>
<protein>
    <submittedName>
        <fullName evidence="1">Uncharacterized protein</fullName>
    </submittedName>
</protein>
<reference evidence="1" key="1">
    <citation type="submission" date="2020-04" db="EMBL/GenBank/DDBJ databases">
        <authorList>
            <person name="Chiriac C."/>
            <person name="Salcher M."/>
            <person name="Ghai R."/>
            <person name="Kavagutti S V."/>
        </authorList>
    </citation>
    <scope>NUCLEOTIDE SEQUENCE</scope>
</reference>
<gene>
    <name evidence="1" type="ORF">UFOVP20_27</name>
</gene>
<organism evidence="1">
    <name type="scientific">uncultured Caudovirales phage</name>
    <dbReference type="NCBI Taxonomy" id="2100421"/>
    <lineage>
        <taxon>Viruses</taxon>
        <taxon>Duplodnaviria</taxon>
        <taxon>Heunggongvirae</taxon>
        <taxon>Uroviricota</taxon>
        <taxon>Caudoviricetes</taxon>
        <taxon>Peduoviridae</taxon>
        <taxon>Maltschvirus</taxon>
        <taxon>Maltschvirus maltsch</taxon>
    </lineage>
</organism>
<sequence length="93" mass="10648">MYRNKKLLESVRQFACQHCEADDGTVIAAHSNQLRDGKGKGIKAPDYRIAALCFRCHMELDQGNKLSKQERIDMWDEAHRKTIGLIFETGIVK</sequence>
<dbReference type="EMBL" id="LR796156">
    <property type="protein sequence ID" value="CAB4121928.1"/>
    <property type="molecule type" value="Genomic_DNA"/>
</dbReference>
<dbReference type="Gene3D" id="3.30.50.20">
    <property type="entry name" value="prophage-derive protein ybcO"/>
    <property type="match status" value="1"/>
</dbReference>
<proteinExistence type="predicted"/>
<accession>A0A6J5KIH8</accession>